<evidence type="ECO:0000313" key="2">
    <source>
        <dbReference type="EMBL" id="PSR23175.1"/>
    </source>
</evidence>
<protein>
    <submittedName>
        <fullName evidence="2">FAD-dependent oxidoreductase</fullName>
    </submittedName>
</protein>
<dbReference type="PANTHER" id="PTHR21197">
    <property type="entry name" value="UDP-GALACTOPYRANOSE MUTASE"/>
    <property type="match status" value="1"/>
</dbReference>
<dbReference type="NCBIfam" id="NF005545">
    <property type="entry name" value="PRK07208.1-1"/>
    <property type="match status" value="1"/>
</dbReference>
<dbReference type="GO" id="GO:0050660">
    <property type="term" value="F:flavin adenine dinucleotide binding"/>
    <property type="evidence" value="ECO:0007669"/>
    <property type="project" value="TreeGrafter"/>
</dbReference>
<dbReference type="SUPFAM" id="SSF51971">
    <property type="entry name" value="Nucleotide-binding domain"/>
    <property type="match status" value="1"/>
</dbReference>
<dbReference type="InterPro" id="IPR002937">
    <property type="entry name" value="Amino_oxidase"/>
</dbReference>
<dbReference type="EMBL" id="PXYT01000098">
    <property type="protein sequence ID" value="PSR23175.1"/>
    <property type="molecule type" value="Genomic_DNA"/>
</dbReference>
<sequence length="489" mass="55895">MKIGIIGAGPAGLSAAYELVKRGQDVVVFEQDPQFVGGISRTVEHHGYRFDLGGHRFFSKSREVENFWEDILGDDLIVRRRISRIFFDGKFYDYPLKPLNAFRNMGARNTALCLLDYIRAKSSDPKDIRTFEDWVVFHFGRQLYEMFFKAYTEKVWGRPCNEISADWAAQRIKGLNLYSAIKDSFGLSGRSKRKTRNGAVVKSLIDEFRYPKFGPGMLWEKVASHVTSQGGQIIMGTKVTHILHQDGKIRSIQTTGVTKESQTHIFDAVISTMPMRSLVRSLYPEVPHTIKEAAEKLHYRDFLIVALVVDAASLFPDNWIYIHDPQVKVGRIQNFGNWSSHMLPPRSRTSCVGMEYFCFEGDGLWSSTDTDLLNLAKNELSYLGLIGHHPIIDSKVVRVPKAYPVYDDDYQTHIQSIVDYLRDRASNLQLIGRNGMHRYNNQDHAIMTGFLAARNLLGEHHDLWAVNGDAEYLEEVNDDRHVPKFLKQA</sequence>
<organism evidence="2 3">
    <name type="scientific">Sulfobacillus benefaciens</name>
    <dbReference type="NCBI Taxonomy" id="453960"/>
    <lineage>
        <taxon>Bacteria</taxon>
        <taxon>Bacillati</taxon>
        <taxon>Bacillota</taxon>
        <taxon>Clostridia</taxon>
        <taxon>Eubacteriales</taxon>
        <taxon>Clostridiales Family XVII. Incertae Sedis</taxon>
        <taxon>Sulfobacillus</taxon>
    </lineage>
</organism>
<dbReference type="Gene3D" id="3.50.50.60">
    <property type="entry name" value="FAD/NAD(P)-binding domain"/>
    <property type="match status" value="1"/>
</dbReference>
<dbReference type="GO" id="GO:0008767">
    <property type="term" value="F:UDP-galactopyranose mutase activity"/>
    <property type="evidence" value="ECO:0007669"/>
    <property type="project" value="TreeGrafter"/>
</dbReference>
<name>A0A2T2WLQ6_9FIRM</name>
<reference evidence="2 3" key="1">
    <citation type="journal article" date="2014" name="BMC Genomics">
        <title>Comparison of environmental and isolate Sulfobacillus genomes reveals diverse carbon, sulfur, nitrogen, and hydrogen metabolisms.</title>
        <authorList>
            <person name="Justice N.B."/>
            <person name="Norman A."/>
            <person name="Brown C.T."/>
            <person name="Singh A."/>
            <person name="Thomas B.C."/>
            <person name="Banfield J.F."/>
        </authorList>
    </citation>
    <scope>NUCLEOTIDE SEQUENCE [LARGE SCALE GENOMIC DNA]</scope>
    <source>
        <strain evidence="2">AMDSBA1</strain>
    </source>
</reference>
<evidence type="ECO:0000313" key="3">
    <source>
        <dbReference type="Proteomes" id="UP000242699"/>
    </source>
</evidence>
<dbReference type="NCBIfam" id="NF005547">
    <property type="entry name" value="PRK07208.1-3"/>
    <property type="match status" value="1"/>
</dbReference>
<evidence type="ECO:0000259" key="1">
    <source>
        <dbReference type="Pfam" id="PF01593"/>
    </source>
</evidence>
<dbReference type="AlphaFoldDB" id="A0A2T2WLQ6"/>
<accession>A0A2T2WLQ6</accession>
<dbReference type="Proteomes" id="UP000242699">
    <property type="component" value="Unassembled WGS sequence"/>
</dbReference>
<dbReference type="Pfam" id="PF01593">
    <property type="entry name" value="Amino_oxidase"/>
    <property type="match status" value="1"/>
</dbReference>
<dbReference type="PANTHER" id="PTHR21197:SF0">
    <property type="entry name" value="UDP-GALACTOPYRANOSE MUTASE"/>
    <property type="match status" value="1"/>
</dbReference>
<dbReference type="NCBIfam" id="NF005548">
    <property type="entry name" value="PRK07208.1-4"/>
    <property type="match status" value="1"/>
</dbReference>
<dbReference type="GO" id="GO:0016491">
    <property type="term" value="F:oxidoreductase activity"/>
    <property type="evidence" value="ECO:0007669"/>
    <property type="project" value="InterPro"/>
</dbReference>
<gene>
    <name evidence="2" type="ORF">C7B43_20320</name>
</gene>
<dbReference type="InterPro" id="IPR036188">
    <property type="entry name" value="FAD/NAD-bd_sf"/>
</dbReference>
<comment type="caution">
    <text evidence="2">The sequence shown here is derived from an EMBL/GenBank/DDBJ whole genome shotgun (WGS) entry which is preliminary data.</text>
</comment>
<proteinExistence type="predicted"/>
<dbReference type="GO" id="GO:0005829">
    <property type="term" value="C:cytosol"/>
    <property type="evidence" value="ECO:0007669"/>
    <property type="project" value="TreeGrafter"/>
</dbReference>
<dbReference type="PRINTS" id="PR00419">
    <property type="entry name" value="ADXRDTASE"/>
</dbReference>
<feature type="domain" description="Amine oxidase" evidence="1">
    <location>
        <begin position="11"/>
        <end position="313"/>
    </location>
</feature>